<reference evidence="15" key="1">
    <citation type="submission" date="2020-11" db="EMBL/GenBank/DDBJ databases">
        <title>Halonatronomonas betainensis gen. nov., sp. nov. a novel haloalkaliphilic representative of the family Halanaerobiacae capable of betaine degradation.</title>
        <authorList>
            <person name="Boltyanskaya Y."/>
            <person name="Kevbrin V."/>
            <person name="Detkova E."/>
            <person name="Grouzdev D.S."/>
            <person name="Koziaeva V."/>
            <person name="Zhilina T."/>
        </authorList>
    </citation>
    <scope>NUCLEOTIDE SEQUENCE</scope>
    <source>
        <strain evidence="15">Z-7014</strain>
    </source>
</reference>
<evidence type="ECO:0000256" key="3">
    <source>
        <dbReference type="ARBA" id="ARBA00001941"/>
    </source>
</evidence>
<keyword evidence="10 11" id="KW-0119">Carbohydrate metabolism</keyword>
<comment type="function">
    <text evidence="10">Catalyzes the reversible epimerization of D-ribulose 5-phosphate to D-xylulose 5-phosphate.</text>
</comment>
<comment type="cofactor">
    <cofactor evidence="3">
        <name>Co(2+)</name>
        <dbReference type="ChEBI" id="CHEBI:48828"/>
    </cofactor>
</comment>
<feature type="binding site" evidence="10 14">
    <location>
        <position position="7"/>
    </location>
    <ligand>
        <name>substrate</name>
    </ligand>
</feature>
<dbReference type="GO" id="GO:0005737">
    <property type="term" value="C:cytoplasm"/>
    <property type="evidence" value="ECO:0007669"/>
    <property type="project" value="UniProtKB-ARBA"/>
</dbReference>
<name>A0A931AS03_9FIRM</name>
<dbReference type="InterPro" id="IPR026019">
    <property type="entry name" value="Ribul_P_3_epim"/>
</dbReference>
<evidence type="ECO:0000256" key="11">
    <source>
        <dbReference type="PIRNR" id="PIRNR001461"/>
    </source>
</evidence>
<dbReference type="InterPro" id="IPR013785">
    <property type="entry name" value="Aldolase_TIM"/>
</dbReference>
<dbReference type="HAMAP" id="MF_02227">
    <property type="entry name" value="RPE"/>
    <property type="match status" value="1"/>
</dbReference>
<dbReference type="NCBIfam" id="NF004076">
    <property type="entry name" value="PRK05581.1-4"/>
    <property type="match status" value="1"/>
</dbReference>
<comment type="cofactor">
    <cofactor evidence="5">
        <name>Fe(2+)</name>
        <dbReference type="ChEBI" id="CHEBI:29033"/>
    </cofactor>
</comment>
<keyword evidence="13" id="KW-0170">Cobalt</keyword>
<organism evidence="15 16">
    <name type="scientific">Halonatronomonas betaini</name>
    <dbReference type="NCBI Taxonomy" id="2778430"/>
    <lineage>
        <taxon>Bacteria</taxon>
        <taxon>Bacillati</taxon>
        <taxon>Bacillota</taxon>
        <taxon>Clostridia</taxon>
        <taxon>Halanaerobiales</taxon>
        <taxon>Halarsenatibacteraceae</taxon>
        <taxon>Halonatronomonas</taxon>
    </lineage>
</organism>
<evidence type="ECO:0000256" key="6">
    <source>
        <dbReference type="ARBA" id="ARBA00009541"/>
    </source>
</evidence>
<dbReference type="SUPFAM" id="SSF51366">
    <property type="entry name" value="Ribulose-phoshate binding barrel"/>
    <property type="match status" value="1"/>
</dbReference>
<dbReference type="Gene3D" id="3.20.20.70">
    <property type="entry name" value="Aldolase class I"/>
    <property type="match status" value="1"/>
</dbReference>
<dbReference type="PIRSF" id="PIRSF001461">
    <property type="entry name" value="RPE"/>
    <property type="match status" value="1"/>
</dbReference>
<proteinExistence type="inferred from homology"/>
<dbReference type="InterPro" id="IPR000056">
    <property type="entry name" value="Ribul_P_3_epim-like"/>
</dbReference>
<dbReference type="PANTHER" id="PTHR11749">
    <property type="entry name" value="RIBULOSE-5-PHOSPHATE-3-EPIMERASE"/>
    <property type="match status" value="1"/>
</dbReference>
<evidence type="ECO:0000313" key="16">
    <source>
        <dbReference type="Proteomes" id="UP000621436"/>
    </source>
</evidence>
<dbReference type="RefSeq" id="WP_270453719.1">
    <property type="nucleotide sequence ID" value="NZ_JADPIE010000003.1"/>
</dbReference>
<dbReference type="NCBIfam" id="TIGR01163">
    <property type="entry name" value="rpe"/>
    <property type="match status" value="1"/>
</dbReference>
<protein>
    <recommendedName>
        <fullName evidence="7 10">Ribulose-phosphate 3-epimerase</fullName>
        <ecNumber evidence="7 10">5.1.3.1</ecNumber>
    </recommendedName>
</protein>
<feature type="binding site" evidence="10 14">
    <location>
        <begin position="194"/>
        <end position="195"/>
    </location>
    <ligand>
        <name>substrate</name>
    </ligand>
</feature>
<feature type="binding site" evidence="10 13">
    <location>
        <position position="63"/>
    </location>
    <ligand>
        <name>a divalent metal cation</name>
        <dbReference type="ChEBI" id="CHEBI:60240"/>
    </ligand>
</feature>
<gene>
    <name evidence="10 15" type="primary">rpe</name>
    <name evidence="15" type="ORF">I0Q91_06945</name>
</gene>
<feature type="active site" description="Proton acceptor" evidence="10 12">
    <location>
        <position position="32"/>
    </location>
</feature>
<comment type="cofactor">
    <cofactor evidence="10 13">
        <name>a divalent metal cation</name>
        <dbReference type="ChEBI" id="CHEBI:60240"/>
    </cofactor>
    <text evidence="10 13">Binds 1 divalent metal cation per subunit.</text>
</comment>
<feature type="binding site" evidence="14">
    <location>
        <position position="174"/>
    </location>
    <ligand>
        <name>substrate</name>
    </ligand>
</feature>
<dbReference type="PROSITE" id="PS01085">
    <property type="entry name" value="RIBUL_P_3_EPIMER_1"/>
    <property type="match status" value="1"/>
</dbReference>
<evidence type="ECO:0000256" key="13">
    <source>
        <dbReference type="PIRSR" id="PIRSR001461-2"/>
    </source>
</evidence>
<dbReference type="Pfam" id="PF00834">
    <property type="entry name" value="Ribul_P_3_epim"/>
    <property type="match status" value="1"/>
</dbReference>
<evidence type="ECO:0000256" key="14">
    <source>
        <dbReference type="PIRSR" id="PIRSR001461-3"/>
    </source>
</evidence>
<evidence type="ECO:0000313" key="15">
    <source>
        <dbReference type="EMBL" id="MBF8436806.1"/>
    </source>
</evidence>
<evidence type="ECO:0000256" key="7">
    <source>
        <dbReference type="ARBA" id="ARBA00013188"/>
    </source>
</evidence>
<accession>A0A931AS03</accession>
<comment type="cofactor">
    <cofactor evidence="2">
        <name>Mn(2+)</name>
        <dbReference type="ChEBI" id="CHEBI:29035"/>
    </cofactor>
</comment>
<dbReference type="InterPro" id="IPR011060">
    <property type="entry name" value="RibuloseP-bd_barrel"/>
</dbReference>
<feature type="active site" description="Proton donor" evidence="10 12">
    <location>
        <position position="172"/>
    </location>
</feature>
<evidence type="ECO:0000256" key="8">
    <source>
        <dbReference type="ARBA" id="ARBA00022723"/>
    </source>
</evidence>
<dbReference type="EC" id="5.1.3.1" evidence="7 10"/>
<keyword evidence="9 10" id="KW-0413">Isomerase</keyword>
<evidence type="ECO:0000256" key="12">
    <source>
        <dbReference type="PIRSR" id="PIRSR001461-1"/>
    </source>
</evidence>
<comment type="similarity">
    <text evidence="6 10 11">Belongs to the ribulose-phosphate 3-epimerase family.</text>
</comment>
<dbReference type="Proteomes" id="UP000621436">
    <property type="component" value="Unassembled WGS sequence"/>
</dbReference>
<dbReference type="AlphaFoldDB" id="A0A931AS03"/>
<dbReference type="GO" id="GO:0006098">
    <property type="term" value="P:pentose-phosphate shunt"/>
    <property type="evidence" value="ECO:0007669"/>
    <property type="project" value="UniProtKB-UniRule"/>
</dbReference>
<keyword evidence="16" id="KW-1185">Reference proteome</keyword>
<comment type="pathway">
    <text evidence="10">Carbohydrate degradation.</text>
</comment>
<evidence type="ECO:0000256" key="2">
    <source>
        <dbReference type="ARBA" id="ARBA00001936"/>
    </source>
</evidence>
<sequence length="215" mass="23553">MIKIAPSLLASDFTRLAEEVKTIDNADMLHLDIMDGHFVPNLTFGPGIISALRDKTDLVFDTHLMISNPEDYIEEYAEAGSDYITFHIEATNHSHRLIQRIKESGCKAGVSLNPGTSLKEIELILPDLDMVLIMSVNPGFGGQKYIPQITEKIARLNSMIEELNNDVAIAVDGGIKLHNVSEVIEAGADIIIAGSAIFGSENPYEMIKKFRAAGE</sequence>
<feature type="binding site" evidence="10 13">
    <location>
        <position position="172"/>
    </location>
    <ligand>
        <name>a divalent metal cation</name>
        <dbReference type="ChEBI" id="CHEBI:60240"/>
    </ligand>
</feature>
<comment type="catalytic activity">
    <reaction evidence="1 10 11">
        <text>D-ribulose 5-phosphate = D-xylulose 5-phosphate</text>
        <dbReference type="Rhea" id="RHEA:13677"/>
        <dbReference type="ChEBI" id="CHEBI:57737"/>
        <dbReference type="ChEBI" id="CHEBI:58121"/>
        <dbReference type="EC" id="5.1.3.1"/>
    </reaction>
</comment>
<feature type="binding site" evidence="10 13">
    <location>
        <position position="32"/>
    </location>
    <ligand>
        <name>a divalent metal cation</name>
        <dbReference type="ChEBI" id="CHEBI:60240"/>
    </ligand>
</feature>
<comment type="cofactor">
    <cofactor evidence="4">
        <name>Zn(2+)</name>
        <dbReference type="ChEBI" id="CHEBI:29105"/>
    </cofactor>
</comment>
<evidence type="ECO:0000256" key="9">
    <source>
        <dbReference type="ARBA" id="ARBA00023235"/>
    </source>
</evidence>
<feature type="binding site" evidence="10">
    <location>
        <begin position="172"/>
        <end position="174"/>
    </location>
    <ligand>
        <name>substrate</name>
    </ligand>
</feature>
<dbReference type="CDD" id="cd00429">
    <property type="entry name" value="RPE"/>
    <property type="match status" value="1"/>
</dbReference>
<dbReference type="FunFam" id="3.20.20.70:FF:000004">
    <property type="entry name" value="Ribulose-phosphate 3-epimerase"/>
    <property type="match status" value="1"/>
</dbReference>
<evidence type="ECO:0000256" key="5">
    <source>
        <dbReference type="ARBA" id="ARBA00001954"/>
    </source>
</evidence>
<dbReference type="GO" id="GO:0019323">
    <property type="term" value="P:pentose catabolic process"/>
    <property type="evidence" value="ECO:0007669"/>
    <property type="project" value="UniProtKB-UniRule"/>
</dbReference>
<evidence type="ECO:0000256" key="1">
    <source>
        <dbReference type="ARBA" id="ARBA00001782"/>
    </source>
</evidence>
<evidence type="ECO:0000256" key="4">
    <source>
        <dbReference type="ARBA" id="ARBA00001947"/>
    </source>
</evidence>
<feature type="binding site" evidence="10 14">
    <location>
        <position position="63"/>
    </location>
    <ligand>
        <name>substrate</name>
    </ligand>
</feature>
<evidence type="ECO:0000256" key="10">
    <source>
        <dbReference type="HAMAP-Rule" id="MF_02227"/>
    </source>
</evidence>
<feature type="binding site" evidence="10 13">
    <location>
        <position position="30"/>
    </location>
    <ligand>
        <name>a divalent metal cation</name>
        <dbReference type="ChEBI" id="CHEBI:60240"/>
    </ligand>
</feature>
<feature type="binding site" evidence="10 14">
    <location>
        <begin position="139"/>
        <end position="142"/>
    </location>
    <ligand>
        <name>substrate</name>
    </ligand>
</feature>
<dbReference type="EMBL" id="JADPIE010000003">
    <property type="protein sequence ID" value="MBF8436806.1"/>
    <property type="molecule type" value="Genomic_DNA"/>
</dbReference>
<dbReference type="GO" id="GO:0004750">
    <property type="term" value="F:D-ribulose-phosphate 3-epimerase activity"/>
    <property type="evidence" value="ECO:0007669"/>
    <property type="project" value="UniProtKB-UniRule"/>
</dbReference>
<dbReference type="GO" id="GO:0046872">
    <property type="term" value="F:metal ion binding"/>
    <property type="evidence" value="ECO:0007669"/>
    <property type="project" value="UniProtKB-UniRule"/>
</dbReference>
<keyword evidence="13" id="KW-0464">Manganese</keyword>
<keyword evidence="8 10" id="KW-0479">Metal-binding</keyword>
<comment type="caution">
    <text evidence="15">The sequence shown here is derived from an EMBL/GenBank/DDBJ whole genome shotgun (WGS) entry which is preliminary data.</text>
</comment>
<keyword evidence="13" id="KW-0862">Zinc</keyword>